<protein>
    <submittedName>
        <fullName evidence="2">Uncharacterized protein</fullName>
    </submittedName>
</protein>
<dbReference type="Proteomes" id="UP000324222">
    <property type="component" value="Unassembled WGS sequence"/>
</dbReference>
<reference evidence="2 3" key="1">
    <citation type="submission" date="2019-05" db="EMBL/GenBank/DDBJ databases">
        <title>Another draft genome of Portunus trituberculatus and its Hox gene families provides insights of decapod evolution.</title>
        <authorList>
            <person name="Jeong J.-H."/>
            <person name="Song I."/>
            <person name="Kim S."/>
            <person name="Choi T."/>
            <person name="Kim D."/>
            <person name="Ryu S."/>
            <person name="Kim W."/>
        </authorList>
    </citation>
    <scope>NUCLEOTIDE SEQUENCE [LARGE SCALE GENOMIC DNA]</scope>
    <source>
        <tissue evidence="2">Muscle</tissue>
    </source>
</reference>
<evidence type="ECO:0000256" key="1">
    <source>
        <dbReference type="SAM" id="MobiDB-lite"/>
    </source>
</evidence>
<dbReference type="AlphaFoldDB" id="A0A5B7CYT3"/>
<proteinExistence type="predicted"/>
<keyword evidence="3" id="KW-1185">Reference proteome</keyword>
<organism evidence="2 3">
    <name type="scientific">Portunus trituberculatus</name>
    <name type="common">Swimming crab</name>
    <name type="synonym">Neptunus trituberculatus</name>
    <dbReference type="NCBI Taxonomy" id="210409"/>
    <lineage>
        <taxon>Eukaryota</taxon>
        <taxon>Metazoa</taxon>
        <taxon>Ecdysozoa</taxon>
        <taxon>Arthropoda</taxon>
        <taxon>Crustacea</taxon>
        <taxon>Multicrustacea</taxon>
        <taxon>Malacostraca</taxon>
        <taxon>Eumalacostraca</taxon>
        <taxon>Eucarida</taxon>
        <taxon>Decapoda</taxon>
        <taxon>Pleocyemata</taxon>
        <taxon>Brachyura</taxon>
        <taxon>Eubrachyura</taxon>
        <taxon>Portunoidea</taxon>
        <taxon>Portunidae</taxon>
        <taxon>Portuninae</taxon>
        <taxon>Portunus</taxon>
    </lineage>
</organism>
<comment type="caution">
    <text evidence="2">The sequence shown here is derived from an EMBL/GenBank/DDBJ whole genome shotgun (WGS) entry which is preliminary data.</text>
</comment>
<evidence type="ECO:0000313" key="3">
    <source>
        <dbReference type="Proteomes" id="UP000324222"/>
    </source>
</evidence>
<accession>A0A5B7CYT3</accession>
<evidence type="ECO:0000313" key="2">
    <source>
        <dbReference type="EMBL" id="MPC14225.1"/>
    </source>
</evidence>
<name>A0A5B7CYT3_PORTR</name>
<gene>
    <name evidence="2" type="ORF">E2C01_006984</name>
</gene>
<dbReference type="EMBL" id="VSRR010000337">
    <property type="protein sequence ID" value="MPC14225.1"/>
    <property type="molecule type" value="Genomic_DNA"/>
</dbReference>
<feature type="region of interest" description="Disordered" evidence="1">
    <location>
        <begin position="1"/>
        <end position="22"/>
    </location>
</feature>
<sequence>MSAPGGDGMSVTIVGKGSKPDSVSSTILSAFCRASSNDRPIPITSPTLFMELPIWKKPFTTSLYPLPW</sequence>